<organism evidence="10 11">
    <name type="scientific">Salinisphaera orenii YIM 95161</name>
    <dbReference type="NCBI Taxonomy" id="1051139"/>
    <lineage>
        <taxon>Bacteria</taxon>
        <taxon>Pseudomonadati</taxon>
        <taxon>Pseudomonadota</taxon>
        <taxon>Gammaproteobacteria</taxon>
        <taxon>Salinisphaerales</taxon>
        <taxon>Salinisphaeraceae</taxon>
        <taxon>Salinisphaera</taxon>
    </lineage>
</organism>
<dbReference type="GO" id="GO:0015385">
    <property type="term" value="F:sodium:proton antiporter activity"/>
    <property type="evidence" value="ECO:0007669"/>
    <property type="project" value="UniProtKB-UniRule"/>
</dbReference>
<dbReference type="Pfam" id="PF13462">
    <property type="entry name" value="Thioredoxin_4"/>
    <property type="match status" value="1"/>
</dbReference>
<evidence type="ECO:0000259" key="9">
    <source>
        <dbReference type="PROSITE" id="PS51352"/>
    </source>
</evidence>
<keyword evidence="4 7" id="KW-1133">Transmembrane helix</keyword>
<comment type="subcellular location">
    <subcellularLocation>
        <location evidence="1">Cell inner membrane</location>
        <topology evidence="1">Multi-pass membrane protein</topology>
    </subcellularLocation>
    <subcellularLocation>
        <location evidence="7">Cell membrane</location>
        <topology evidence="7">Multi-pass membrane protein</topology>
    </subcellularLocation>
</comment>
<evidence type="ECO:0000256" key="1">
    <source>
        <dbReference type="ARBA" id="ARBA00004429"/>
    </source>
</evidence>
<evidence type="ECO:0000256" key="8">
    <source>
        <dbReference type="SAM" id="MobiDB-lite"/>
    </source>
</evidence>
<dbReference type="GO" id="GO:0005886">
    <property type="term" value="C:plasma membrane"/>
    <property type="evidence" value="ECO:0007669"/>
    <property type="project" value="UniProtKB-SubCell"/>
</dbReference>
<dbReference type="Proteomes" id="UP000285123">
    <property type="component" value="Unassembled WGS sequence"/>
</dbReference>
<evidence type="ECO:0000256" key="2">
    <source>
        <dbReference type="ARBA" id="ARBA00022475"/>
    </source>
</evidence>
<keyword evidence="5 7" id="KW-0472">Membrane</keyword>
<dbReference type="InterPro" id="IPR012336">
    <property type="entry name" value="Thioredoxin-like_fold"/>
</dbReference>
<comment type="function">
    <text evidence="7">Na(+)/H(+) antiporter that extrudes sodium in exchange for external protons.</text>
</comment>
<keyword evidence="7" id="KW-0813">Transport</keyword>
<evidence type="ECO:0000313" key="11">
    <source>
        <dbReference type="Proteomes" id="UP000285123"/>
    </source>
</evidence>
<dbReference type="PANTHER" id="PTHR30341:SF0">
    <property type="entry name" value="NA(+)_H(+) ANTIPORTER NHAA"/>
    <property type="match status" value="1"/>
</dbReference>
<feature type="transmembrane region" description="Helical" evidence="7">
    <location>
        <begin position="277"/>
        <end position="297"/>
    </location>
</feature>
<evidence type="ECO:0000256" key="7">
    <source>
        <dbReference type="HAMAP-Rule" id="MF_01844"/>
    </source>
</evidence>
<feature type="transmembrane region" description="Helical" evidence="7">
    <location>
        <begin position="190"/>
        <end position="212"/>
    </location>
</feature>
<name>A0A423PD99_9GAMM</name>
<feature type="transmembrane region" description="Helical" evidence="7">
    <location>
        <begin position="481"/>
        <end position="500"/>
    </location>
</feature>
<dbReference type="InterPro" id="IPR036249">
    <property type="entry name" value="Thioredoxin-like_sf"/>
</dbReference>
<evidence type="ECO:0000256" key="5">
    <source>
        <dbReference type="ARBA" id="ARBA00023136"/>
    </source>
</evidence>
<proteinExistence type="inferred from homology"/>
<dbReference type="HAMAP" id="MF_01844">
    <property type="entry name" value="NhaA"/>
    <property type="match status" value="1"/>
</dbReference>
<dbReference type="Gene3D" id="3.40.30.10">
    <property type="entry name" value="Glutaredoxin"/>
    <property type="match status" value="1"/>
</dbReference>
<keyword evidence="2 7" id="KW-1003">Cell membrane</keyword>
<dbReference type="NCBIfam" id="TIGR00773">
    <property type="entry name" value="NhaA"/>
    <property type="match status" value="1"/>
</dbReference>
<keyword evidence="7" id="KW-0050">Antiport</keyword>
<dbReference type="PROSITE" id="PS51352">
    <property type="entry name" value="THIOREDOXIN_2"/>
    <property type="match status" value="1"/>
</dbReference>
<dbReference type="SUPFAM" id="SSF52833">
    <property type="entry name" value="Thioredoxin-like"/>
    <property type="match status" value="1"/>
</dbReference>
<feature type="transmembrane region" description="Helical" evidence="7">
    <location>
        <begin position="391"/>
        <end position="418"/>
    </location>
</feature>
<dbReference type="Pfam" id="PF06965">
    <property type="entry name" value="Na_H_antiport_1"/>
    <property type="match status" value="1"/>
</dbReference>
<feature type="transmembrane region" description="Helical" evidence="7">
    <location>
        <begin position="332"/>
        <end position="354"/>
    </location>
</feature>
<comment type="catalytic activity">
    <reaction evidence="7">
        <text>Na(+)(in) + 2 H(+)(out) = Na(+)(out) + 2 H(+)(in)</text>
        <dbReference type="Rhea" id="RHEA:29251"/>
        <dbReference type="ChEBI" id="CHEBI:15378"/>
        <dbReference type="ChEBI" id="CHEBI:29101"/>
    </reaction>
</comment>
<comment type="caution">
    <text evidence="10">The sequence shown here is derived from an EMBL/GenBank/DDBJ whole genome shotgun (WGS) entry which is preliminary data.</text>
</comment>
<feature type="transmembrane region" description="Helical" evidence="7">
    <location>
        <begin position="546"/>
        <end position="567"/>
    </location>
</feature>
<evidence type="ECO:0000313" key="10">
    <source>
        <dbReference type="EMBL" id="ROO22378.1"/>
    </source>
</evidence>
<keyword evidence="7" id="KW-0406">Ion transport</keyword>
<keyword evidence="3 7" id="KW-0812">Transmembrane</keyword>
<keyword evidence="7" id="KW-0915">Sodium</keyword>
<reference evidence="10 11" key="1">
    <citation type="submission" date="2013-10" db="EMBL/GenBank/DDBJ databases">
        <title>Salinisphaera halophila YIM 95161 Genome Sequencing.</title>
        <authorList>
            <person name="Lai Q."/>
            <person name="Li C."/>
            <person name="Shao Z."/>
        </authorList>
    </citation>
    <scope>NUCLEOTIDE SEQUENCE [LARGE SCALE GENOMIC DNA]</scope>
    <source>
        <strain evidence="10 11">YIM 95161</strain>
    </source>
</reference>
<accession>A0A423PD99</accession>
<dbReference type="RefSeq" id="WP_184947820.1">
    <property type="nucleotide sequence ID" value="NZ_AYKF01000152.1"/>
</dbReference>
<evidence type="ECO:0000256" key="3">
    <source>
        <dbReference type="ARBA" id="ARBA00022692"/>
    </source>
</evidence>
<feature type="transmembrane region" description="Helical" evidence="7">
    <location>
        <begin position="579"/>
        <end position="600"/>
    </location>
</feature>
<comment type="similarity">
    <text evidence="7">Belongs to the NhaA Na(+)/H(+) (TC 2.A.33) antiporter family.</text>
</comment>
<feature type="transmembrane region" description="Helical" evidence="7">
    <location>
        <begin position="303"/>
        <end position="325"/>
    </location>
</feature>
<dbReference type="AlphaFoldDB" id="A0A423PD99"/>
<dbReference type="PANTHER" id="PTHR30341">
    <property type="entry name" value="SODIUM ION/PROTON ANTIPORTER NHAA-RELATED"/>
    <property type="match status" value="1"/>
</dbReference>
<feature type="transmembrane region" description="Helical" evidence="7">
    <location>
        <begin position="512"/>
        <end position="534"/>
    </location>
</feature>
<dbReference type="EMBL" id="AYKF01000152">
    <property type="protein sequence ID" value="ROO22378.1"/>
    <property type="molecule type" value="Genomic_DNA"/>
</dbReference>
<sequence length="608" mass="65166">MPEQPTQLSPPVDPARDHLDGPDDPGVTLLEYGDYQCGYCQRAHAGIRRIREQHLPGQVRYVFRHLPNTRLHPDAQRAAEAAEAAAAQGRFWDMHDYLFAHQDALDRDSLVDAAATLGLDQQRFARELDDQIHAPRVRADLDHAQASGVHVTPTFFIDGRRYDGPWDDESVLDTMRRPLGGRVRQFAEDFAGLSASAGFLMLLGAVVALVWANSPWAASYTALWNTELAVRLGRFALPLSLHQWINDGLIVFFFFVVTLEIKREITAGEMSDPRRAALPLAAATGGMVAPAVLYLLFNWGGPAAMGWGVPMATDTAFALGIMAMLGPRVPLALKVFVATLAIADDVGAILVLALFYTTDIAVAGLVLAALCFAAALALNRARVYRPLPYSLVGIGLWLAVLYSGVHTTLAGVLLAFAIPTHSPPNTPGLHSQSTALFDSLQAPPVASNDQSRYQATVRALESLVGRLLSPAQRLERDLRPWSSYLILPLFALANAGIAVAPSTLDFLRPVSLGVIVGLVIGKPLGITLATWLAVRAGLADQPTEFSWRQVAGAGALCGIGFTMSIFIADAAFADSGPLALAKVSVMVACVLAAGLGWWLLRGGPSPSA</sequence>
<dbReference type="Gene3D" id="1.20.1530.10">
    <property type="entry name" value="Na+/H+ antiporter like domain"/>
    <property type="match status" value="1"/>
</dbReference>
<dbReference type="InterPro" id="IPR013766">
    <property type="entry name" value="Thioredoxin_domain"/>
</dbReference>
<dbReference type="InterPro" id="IPR023171">
    <property type="entry name" value="Na/H_antiporter_dom_sf"/>
</dbReference>
<evidence type="ECO:0000256" key="6">
    <source>
        <dbReference type="ARBA" id="ARBA00023201"/>
    </source>
</evidence>
<feature type="region of interest" description="Disordered" evidence="8">
    <location>
        <begin position="1"/>
        <end position="25"/>
    </location>
</feature>
<feature type="transmembrane region" description="Helical" evidence="7">
    <location>
        <begin position="360"/>
        <end position="379"/>
    </location>
</feature>
<keyword evidence="6 7" id="KW-0739">Sodium transport</keyword>
<dbReference type="GO" id="GO:0006885">
    <property type="term" value="P:regulation of pH"/>
    <property type="evidence" value="ECO:0007669"/>
    <property type="project" value="UniProtKB-UniRule"/>
</dbReference>
<evidence type="ECO:0000256" key="4">
    <source>
        <dbReference type="ARBA" id="ARBA00022989"/>
    </source>
</evidence>
<feature type="domain" description="Thioredoxin" evidence="9">
    <location>
        <begin position="1"/>
        <end position="146"/>
    </location>
</feature>
<protein>
    <recommendedName>
        <fullName evidence="7">Na(+)/H(+) antiporter NhaA</fullName>
    </recommendedName>
    <alternativeName>
        <fullName evidence="7">Sodium/proton antiporter NhaA</fullName>
    </alternativeName>
</protein>
<dbReference type="InterPro" id="IPR004670">
    <property type="entry name" value="NhaA"/>
</dbReference>
<feature type="transmembrane region" description="Helical" evidence="7">
    <location>
        <begin position="232"/>
        <end position="257"/>
    </location>
</feature>
<gene>
    <name evidence="7" type="primary">nhaA</name>
    <name evidence="10" type="ORF">SAHL_17475</name>
</gene>